<keyword evidence="2" id="KW-1133">Transmembrane helix</keyword>
<gene>
    <name evidence="3" type="primary">Contig13065.g13933</name>
    <name evidence="3" type="ORF">STYLEM_3088</name>
</gene>
<reference evidence="3 4" key="1">
    <citation type="submission" date="2014-06" db="EMBL/GenBank/DDBJ databases">
        <authorList>
            <person name="Swart Estienne"/>
        </authorList>
    </citation>
    <scope>NUCLEOTIDE SEQUENCE [LARGE SCALE GENOMIC DNA]</scope>
    <source>
        <strain evidence="3 4">130c</strain>
    </source>
</reference>
<keyword evidence="2" id="KW-0812">Transmembrane</keyword>
<dbReference type="InParanoid" id="A0A077ZVW6"/>
<protein>
    <recommendedName>
        <fullName evidence="5">LITAF domain-containing protein</fullName>
    </recommendedName>
</protein>
<feature type="compositionally biased region" description="Polar residues" evidence="1">
    <location>
        <begin position="7"/>
        <end position="23"/>
    </location>
</feature>
<dbReference type="Proteomes" id="UP000039865">
    <property type="component" value="Unassembled WGS sequence"/>
</dbReference>
<keyword evidence="2" id="KW-0472">Membrane</keyword>
<evidence type="ECO:0000256" key="2">
    <source>
        <dbReference type="SAM" id="Phobius"/>
    </source>
</evidence>
<sequence>MEYNKFESIQDTSANDNESYSDSSHNDPKNDNKKYQNEYQAVSEQNFSHIIQINDAKKIRDKNQLVEGLQQDQQAYNEIDEETYVEPNTIRIDNVVEGQALDEIEDYEDMPSHSVCITCPFCGIAGQTRVRKDKFDIFMNGFLITLKITLCIFFMAFIVIGLFLICLAASSRDGGGGDCNGGWSCCYFYHFGGPSCETQCCCGCDNEVEGTHIRRIHKCGNCKQDIGYSKKSRKSNKLNNSNDSN</sequence>
<accession>A0A077ZVW6</accession>
<dbReference type="AlphaFoldDB" id="A0A077ZVW6"/>
<proteinExistence type="predicted"/>
<evidence type="ECO:0008006" key="5">
    <source>
        <dbReference type="Google" id="ProtNLM"/>
    </source>
</evidence>
<name>A0A077ZVW6_STYLE</name>
<dbReference type="EMBL" id="CCKQ01002990">
    <property type="protein sequence ID" value="CDW74095.1"/>
    <property type="molecule type" value="Genomic_DNA"/>
</dbReference>
<keyword evidence="4" id="KW-1185">Reference proteome</keyword>
<organism evidence="3 4">
    <name type="scientific">Stylonychia lemnae</name>
    <name type="common">Ciliate</name>
    <dbReference type="NCBI Taxonomy" id="5949"/>
    <lineage>
        <taxon>Eukaryota</taxon>
        <taxon>Sar</taxon>
        <taxon>Alveolata</taxon>
        <taxon>Ciliophora</taxon>
        <taxon>Intramacronucleata</taxon>
        <taxon>Spirotrichea</taxon>
        <taxon>Stichotrichia</taxon>
        <taxon>Sporadotrichida</taxon>
        <taxon>Oxytrichidae</taxon>
        <taxon>Stylonychinae</taxon>
        <taxon>Stylonychia</taxon>
    </lineage>
</organism>
<evidence type="ECO:0000256" key="1">
    <source>
        <dbReference type="SAM" id="MobiDB-lite"/>
    </source>
</evidence>
<evidence type="ECO:0000313" key="4">
    <source>
        <dbReference type="Proteomes" id="UP000039865"/>
    </source>
</evidence>
<evidence type="ECO:0000313" key="3">
    <source>
        <dbReference type="EMBL" id="CDW74095.1"/>
    </source>
</evidence>
<feature type="region of interest" description="Disordered" evidence="1">
    <location>
        <begin position="1"/>
        <end position="33"/>
    </location>
</feature>
<feature type="transmembrane region" description="Helical" evidence="2">
    <location>
        <begin position="137"/>
        <end position="165"/>
    </location>
</feature>
<feature type="compositionally biased region" description="Basic and acidic residues" evidence="1">
    <location>
        <begin position="24"/>
        <end position="33"/>
    </location>
</feature>